<dbReference type="eggNOG" id="COG0517">
    <property type="taxonomic scope" value="Bacteria"/>
</dbReference>
<dbReference type="PANTHER" id="PTHR37023">
    <property type="entry name" value="TRANSPOSASE"/>
    <property type="match status" value="1"/>
</dbReference>
<dbReference type="EMBL" id="CP000681">
    <property type="protein sequence ID" value="ABP75350.1"/>
    <property type="molecule type" value="Genomic_DNA"/>
</dbReference>
<dbReference type="Pfam" id="PF04986">
    <property type="entry name" value="Y2_Tnp"/>
    <property type="match status" value="2"/>
</dbReference>
<dbReference type="InterPro" id="IPR026889">
    <property type="entry name" value="Zn_Tnp"/>
</dbReference>
<accession>A4Y5W7</accession>
<dbReference type="KEGG" id="spc:Sputcn32_1625"/>
<evidence type="ECO:0000259" key="2">
    <source>
        <dbReference type="Pfam" id="PF14319"/>
    </source>
</evidence>
<evidence type="ECO:0000313" key="3">
    <source>
        <dbReference type="EMBL" id="ABP75350.1"/>
    </source>
</evidence>
<feature type="domain" description="Transposase zinc-binding" evidence="2">
    <location>
        <begin position="10"/>
        <end position="99"/>
    </location>
</feature>
<reference evidence="3" key="1">
    <citation type="submission" date="2007-04" db="EMBL/GenBank/DDBJ databases">
        <title>Complete sequence of Shewanella putrefaciens CN-32.</title>
        <authorList>
            <consortium name="US DOE Joint Genome Institute"/>
            <person name="Copeland A."/>
            <person name="Lucas S."/>
            <person name="Lapidus A."/>
            <person name="Barry K."/>
            <person name="Detter J.C."/>
            <person name="Glavina del Rio T."/>
            <person name="Hammon N."/>
            <person name="Israni S."/>
            <person name="Dalin E."/>
            <person name="Tice H."/>
            <person name="Pitluck S."/>
            <person name="Chain P."/>
            <person name="Malfatti S."/>
            <person name="Shin M."/>
            <person name="Vergez L."/>
            <person name="Schmutz J."/>
            <person name="Larimer F."/>
            <person name="Land M."/>
            <person name="Hauser L."/>
            <person name="Kyrpides N."/>
            <person name="Mikhailova N."/>
            <person name="Romine M.F."/>
            <person name="Fredrickson J."/>
            <person name="Tiedje J."/>
            <person name="Richardson P."/>
        </authorList>
    </citation>
    <scope>NUCLEOTIDE SEQUENCE [LARGE SCALE GENOMIC DNA]</scope>
    <source>
        <strain evidence="3">CN-32</strain>
    </source>
</reference>
<sequence>MATTYHLSDILHQHLAHYQQQHKLTEQQALVCQHIQQCRTQTLGIQHWRCDTCQYEQQVFCSCGDRHCPRCQGRQTQAWIAAQQAQVLPCRYFHLVFTLPHELNILAHYAAKPLYSALFESVWQTLAQFGMKRKHLQGQLGCTMVLHTWGQTLSQHIHLHCLIPGGVLTSAGDWHSVKTDYLFPVKALSTVYRAKLLRVLRQHELAIPAADTVVEYLGRYTRKGMLHESRIADVTAEHVSFYYKDYRDGQQHKQMRLSCDEFIRRYLLHVLPKGLMRVRHFGFLANACRRKKLALIQPQLRKPQVVLVSPLVKEDCLWSCPQCQLGHLQFIGLIRQQGLVMINNQSQPICLSG</sequence>
<dbReference type="STRING" id="319224.Sputcn32_1625"/>
<dbReference type="Pfam" id="PF14319">
    <property type="entry name" value="Zn_Tnp_IS91"/>
    <property type="match status" value="1"/>
</dbReference>
<dbReference type="InterPro" id="IPR007069">
    <property type="entry name" value="Transposase_32"/>
</dbReference>
<gene>
    <name evidence="3" type="ordered locus">Sputcn32_1625</name>
</gene>
<protein>
    <submittedName>
        <fullName evidence="3">Putative transposase</fullName>
    </submittedName>
</protein>
<organism evidence="3">
    <name type="scientific">Shewanella putrefaciens (strain CN-32 / ATCC BAA-453)</name>
    <dbReference type="NCBI Taxonomy" id="319224"/>
    <lineage>
        <taxon>Bacteria</taxon>
        <taxon>Pseudomonadati</taxon>
        <taxon>Pseudomonadota</taxon>
        <taxon>Gammaproteobacteria</taxon>
        <taxon>Alteromonadales</taxon>
        <taxon>Shewanellaceae</taxon>
        <taxon>Shewanella</taxon>
    </lineage>
</organism>
<feature type="domain" description="Transposase IS801/IS1294" evidence="1">
    <location>
        <begin position="141"/>
        <end position="203"/>
    </location>
</feature>
<dbReference type="GO" id="GO:0003677">
    <property type="term" value="F:DNA binding"/>
    <property type="evidence" value="ECO:0007669"/>
    <property type="project" value="InterPro"/>
</dbReference>
<name>A4Y5W7_SHEPC</name>
<dbReference type="PANTHER" id="PTHR37023:SF1">
    <property type="entry name" value="ISSOD25 TRANSPOSASE TNPA_ISSOD25"/>
    <property type="match status" value="1"/>
</dbReference>
<dbReference type="AlphaFoldDB" id="A4Y5W7"/>
<dbReference type="GO" id="GO:0004803">
    <property type="term" value="F:transposase activity"/>
    <property type="evidence" value="ECO:0007669"/>
    <property type="project" value="InterPro"/>
</dbReference>
<dbReference type="SUPFAM" id="SSF55464">
    <property type="entry name" value="Origin of replication-binding domain, RBD-like"/>
    <property type="match status" value="1"/>
</dbReference>
<proteinExistence type="predicted"/>
<evidence type="ECO:0000259" key="1">
    <source>
        <dbReference type="Pfam" id="PF04986"/>
    </source>
</evidence>
<dbReference type="HOGENOM" id="CLU_038153_1_0_6"/>
<feature type="domain" description="Transposase IS801/IS1294" evidence="1">
    <location>
        <begin position="210"/>
        <end position="290"/>
    </location>
</feature>
<dbReference type="GO" id="GO:0006313">
    <property type="term" value="P:DNA transposition"/>
    <property type="evidence" value="ECO:0007669"/>
    <property type="project" value="InterPro"/>
</dbReference>